<dbReference type="PANTHER" id="PTHR14969">
    <property type="entry name" value="SPHINGOSINE-1-PHOSPHATE PHOSPHOHYDROLASE"/>
    <property type="match status" value="1"/>
</dbReference>
<dbReference type="SMART" id="SM00014">
    <property type="entry name" value="acidPPc"/>
    <property type="match status" value="1"/>
</dbReference>
<dbReference type="PANTHER" id="PTHR14969:SF62">
    <property type="entry name" value="DECAPRENYLPHOSPHORYL-5-PHOSPHORIBOSE PHOSPHATASE RV3807C-RELATED"/>
    <property type="match status" value="1"/>
</dbReference>
<keyword evidence="3 7" id="KW-0812">Transmembrane</keyword>
<keyword evidence="2" id="KW-1003">Cell membrane</keyword>
<dbReference type="Gene3D" id="1.20.144.10">
    <property type="entry name" value="Phosphatidic acid phosphatase type 2/haloperoxidase"/>
    <property type="match status" value="2"/>
</dbReference>
<name>A0ABM8PV42_9HYPH</name>
<proteinExistence type="predicted"/>
<keyword evidence="5 7" id="KW-1133">Transmembrane helix</keyword>
<evidence type="ECO:0000256" key="4">
    <source>
        <dbReference type="ARBA" id="ARBA00022801"/>
    </source>
</evidence>
<evidence type="ECO:0000256" key="2">
    <source>
        <dbReference type="ARBA" id="ARBA00022475"/>
    </source>
</evidence>
<evidence type="ECO:0000256" key="5">
    <source>
        <dbReference type="ARBA" id="ARBA00022989"/>
    </source>
</evidence>
<sequence length="276" mass="30306">MNRALSESRRRMAAGFERVFSPASLSFPQHRPPLERPGMIVSIYLLLSVLLMWGADHPLGLWMKDFPSELRPVAKWITDLGEGVEILVTTGVLLILSVFVPSSRLRRRVVVGANSIAAAAAFIFLSVAGGGLTASLVKNMIGRARPSLLDTHGYFSFQPFTFDSDFAAFPSGHSATAGAMAMSLALVFPRLRPLFIPVGALICISRQLVGAHWPSDTLMGWAVGVAFTLWLAHVFARRRMMFFYDRDGCLRRKTGRRVLAGLWEAMRGGVGFAKPV</sequence>
<dbReference type="Pfam" id="PF01569">
    <property type="entry name" value="PAP2"/>
    <property type="match status" value="1"/>
</dbReference>
<dbReference type="RefSeq" id="WP_142523657.1">
    <property type="nucleotide sequence ID" value="NZ_CABFWF030000014.1"/>
</dbReference>
<feature type="domain" description="Phosphatidic acid phosphatase type 2/haloperoxidase" evidence="8">
    <location>
        <begin position="119"/>
        <end position="232"/>
    </location>
</feature>
<keyword evidence="10" id="KW-1185">Reference proteome</keyword>
<dbReference type="InterPro" id="IPR036938">
    <property type="entry name" value="PAP2/HPO_sf"/>
</dbReference>
<feature type="transmembrane region" description="Helical" evidence="7">
    <location>
        <begin position="41"/>
        <end position="63"/>
    </location>
</feature>
<reference evidence="9 10" key="1">
    <citation type="submission" date="2020-11" db="EMBL/GenBank/DDBJ databases">
        <authorList>
            <person name="Lassalle F."/>
        </authorList>
    </citation>
    <scope>NUCLEOTIDE SEQUENCE [LARGE SCALE GENOMIC DNA]</scope>
    <source>
        <strain evidence="9 10">JC140</strain>
    </source>
</reference>
<dbReference type="SUPFAM" id="SSF48317">
    <property type="entry name" value="Acid phosphatase/Vanadium-dependent haloperoxidase"/>
    <property type="match status" value="1"/>
</dbReference>
<keyword evidence="6 7" id="KW-0472">Membrane</keyword>
<feature type="transmembrane region" description="Helical" evidence="7">
    <location>
        <begin position="166"/>
        <end position="187"/>
    </location>
</feature>
<protein>
    <submittedName>
        <fullName evidence="9">Phosphatidic acid phosphatase</fullName>
    </submittedName>
</protein>
<evidence type="ECO:0000256" key="3">
    <source>
        <dbReference type="ARBA" id="ARBA00022692"/>
    </source>
</evidence>
<accession>A0ABM8PV42</accession>
<evidence type="ECO:0000256" key="7">
    <source>
        <dbReference type="SAM" id="Phobius"/>
    </source>
</evidence>
<dbReference type="InterPro" id="IPR000326">
    <property type="entry name" value="PAP2/HPO"/>
</dbReference>
<evidence type="ECO:0000313" key="9">
    <source>
        <dbReference type="EMBL" id="CAD7050045.1"/>
    </source>
</evidence>
<organism evidence="9 10">
    <name type="scientific">Pseudorhizobium endolithicum</name>
    <dbReference type="NCBI Taxonomy" id="1191678"/>
    <lineage>
        <taxon>Bacteria</taxon>
        <taxon>Pseudomonadati</taxon>
        <taxon>Pseudomonadota</taxon>
        <taxon>Alphaproteobacteria</taxon>
        <taxon>Hyphomicrobiales</taxon>
        <taxon>Rhizobiaceae</taxon>
        <taxon>Rhizobium/Agrobacterium group</taxon>
        <taxon>Pseudorhizobium</taxon>
    </lineage>
</organism>
<feature type="transmembrane region" description="Helical" evidence="7">
    <location>
        <begin position="83"/>
        <end position="101"/>
    </location>
</feature>
<feature type="transmembrane region" description="Helical" evidence="7">
    <location>
        <begin position="219"/>
        <end position="236"/>
    </location>
</feature>
<comment type="subcellular location">
    <subcellularLocation>
        <location evidence="1">Cell membrane</location>
        <topology evidence="1">Multi-pass membrane protein</topology>
    </subcellularLocation>
</comment>
<feature type="transmembrane region" description="Helical" evidence="7">
    <location>
        <begin position="113"/>
        <end position="137"/>
    </location>
</feature>
<evidence type="ECO:0000256" key="1">
    <source>
        <dbReference type="ARBA" id="ARBA00004651"/>
    </source>
</evidence>
<comment type="caution">
    <text evidence="9">The sequence shown here is derived from an EMBL/GenBank/DDBJ whole genome shotgun (WGS) entry which is preliminary data.</text>
</comment>
<feature type="transmembrane region" description="Helical" evidence="7">
    <location>
        <begin position="194"/>
        <end position="213"/>
    </location>
</feature>
<gene>
    <name evidence="9" type="ORF">REJC140_01589</name>
</gene>
<evidence type="ECO:0000313" key="10">
    <source>
        <dbReference type="Proteomes" id="UP000606921"/>
    </source>
</evidence>
<keyword evidence="4" id="KW-0378">Hydrolase</keyword>
<dbReference type="EMBL" id="CABFWF030000014">
    <property type="protein sequence ID" value="CAD7050045.1"/>
    <property type="molecule type" value="Genomic_DNA"/>
</dbReference>
<evidence type="ECO:0000259" key="8">
    <source>
        <dbReference type="SMART" id="SM00014"/>
    </source>
</evidence>
<dbReference type="Proteomes" id="UP000606921">
    <property type="component" value="Unassembled WGS sequence"/>
</dbReference>
<evidence type="ECO:0000256" key="6">
    <source>
        <dbReference type="ARBA" id="ARBA00023136"/>
    </source>
</evidence>